<protein>
    <recommendedName>
        <fullName evidence="5">tRNA pseudouridine synthase B</fullName>
        <ecNumber evidence="5">5.4.99.25</ecNumber>
    </recommendedName>
    <alternativeName>
        <fullName evidence="5">tRNA pseudouridine(55) synthase</fullName>
        <shortName evidence="5">Psi55 synthase</shortName>
    </alternativeName>
    <alternativeName>
        <fullName evidence="5">tRNA pseudouridylate synthase</fullName>
    </alternativeName>
    <alternativeName>
        <fullName evidence="5">tRNA-uridine isomerase</fullName>
    </alternativeName>
</protein>
<dbReference type="GO" id="GO:0031119">
    <property type="term" value="P:tRNA pseudouridine synthesis"/>
    <property type="evidence" value="ECO:0007669"/>
    <property type="project" value="UniProtKB-UniRule"/>
</dbReference>
<evidence type="ECO:0000313" key="10">
    <source>
        <dbReference type="Proteomes" id="UP000194003"/>
    </source>
</evidence>
<dbReference type="Pfam" id="PF01509">
    <property type="entry name" value="TruB_N"/>
    <property type="match status" value="1"/>
</dbReference>
<dbReference type="InterPro" id="IPR002501">
    <property type="entry name" value="PsdUridine_synth_N"/>
</dbReference>
<dbReference type="PANTHER" id="PTHR13767:SF2">
    <property type="entry name" value="PSEUDOURIDYLATE SYNTHASE TRUB1"/>
    <property type="match status" value="1"/>
</dbReference>
<dbReference type="OrthoDB" id="9802309at2"/>
<evidence type="ECO:0000259" key="8">
    <source>
        <dbReference type="Pfam" id="PF16198"/>
    </source>
</evidence>
<comment type="catalytic activity">
    <reaction evidence="1 5">
        <text>uridine(55) in tRNA = pseudouridine(55) in tRNA</text>
        <dbReference type="Rhea" id="RHEA:42532"/>
        <dbReference type="Rhea" id="RHEA-COMP:10101"/>
        <dbReference type="Rhea" id="RHEA-COMP:10102"/>
        <dbReference type="ChEBI" id="CHEBI:65314"/>
        <dbReference type="ChEBI" id="CHEBI:65315"/>
        <dbReference type="EC" id="5.4.99.25"/>
    </reaction>
</comment>
<organism evidence="9 10">
    <name type="scientific">Magnetofaba australis IT-1</name>
    <dbReference type="NCBI Taxonomy" id="1434232"/>
    <lineage>
        <taxon>Bacteria</taxon>
        <taxon>Pseudomonadati</taxon>
        <taxon>Pseudomonadota</taxon>
        <taxon>Magnetococcia</taxon>
        <taxon>Magnetococcales</taxon>
        <taxon>Magnetococcaceae</taxon>
        <taxon>Magnetofaba</taxon>
    </lineage>
</organism>
<evidence type="ECO:0000259" key="7">
    <source>
        <dbReference type="Pfam" id="PF09157"/>
    </source>
</evidence>
<evidence type="ECO:0000313" key="9">
    <source>
        <dbReference type="EMBL" id="OSM00357.1"/>
    </source>
</evidence>
<keyword evidence="3 5" id="KW-0819">tRNA processing</keyword>
<feature type="active site" description="Nucleophile" evidence="5">
    <location>
        <position position="48"/>
    </location>
</feature>
<dbReference type="Gene3D" id="3.30.2350.10">
    <property type="entry name" value="Pseudouridine synthase"/>
    <property type="match status" value="1"/>
</dbReference>
<dbReference type="InterPro" id="IPR014780">
    <property type="entry name" value="tRNA_psdUridine_synth_TruB"/>
</dbReference>
<reference evidence="9 10" key="1">
    <citation type="journal article" date="2016" name="BMC Genomics">
        <title>Combined genomic and structural analyses of a cultured magnetotactic bacterium reveals its niche adaptation to a dynamic environment.</title>
        <authorList>
            <person name="Araujo A.C."/>
            <person name="Morillo V."/>
            <person name="Cypriano J."/>
            <person name="Teixeira L.C."/>
            <person name="Leao P."/>
            <person name="Lyra S."/>
            <person name="Almeida L.G."/>
            <person name="Bazylinski D.A."/>
            <person name="Vasconcellos A.T."/>
            <person name="Abreu F."/>
            <person name="Lins U."/>
        </authorList>
    </citation>
    <scope>NUCLEOTIDE SEQUENCE [LARGE SCALE GENOMIC DNA]</scope>
    <source>
        <strain evidence="9 10">IT-1</strain>
    </source>
</reference>
<comment type="function">
    <text evidence="5">Responsible for synthesis of pseudouridine from uracil-55 in the psi GC loop of transfer RNAs.</text>
</comment>
<keyword evidence="4 5" id="KW-0413">Isomerase</keyword>
<dbReference type="Pfam" id="PF16198">
    <property type="entry name" value="TruB_C_2"/>
    <property type="match status" value="1"/>
</dbReference>
<feature type="domain" description="Pseudouridine synthase II N-terminal" evidence="6">
    <location>
        <begin position="33"/>
        <end position="180"/>
    </location>
</feature>
<evidence type="ECO:0000256" key="2">
    <source>
        <dbReference type="ARBA" id="ARBA00005642"/>
    </source>
</evidence>
<dbReference type="NCBIfam" id="TIGR00431">
    <property type="entry name" value="TruB"/>
    <property type="match status" value="1"/>
</dbReference>
<evidence type="ECO:0000256" key="1">
    <source>
        <dbReference type="ARBA" id="ARBA00000385"/>
    </source>
</evidence>
<proteinExistence type="inferred from homology"/>
<dbReference type="EMBL" id="LVJN01000021">
    <property type="protein sequence ID" value="OSM00357.1"/>
    <property type="molecule type" value="Genomic_DNA"/>
</dbReference>
<dbReference type="PANTHER" id="PTHR13767">
    <property type="entry name" value="TRNA-PSEUDOURIDINE SYNTHASE"/>
    <property type="match status" value="1"/>
</dbReference>
<name>A0A1Y2JZM0_9PROT</name>
<dbReference type="AlphaFoldDB" id="A0A1Y2JZM0"/>
<dbReference type="Pfam" id="PF09157">
    <property type="entry name" value="TruB-C_2"/>
    <property type="match status" value="1"/>
</dbReference>
<evidence type="ECO:0000259" key="6">
    <source>
        <dbReference type="Pfam" id="PF01509"/>
    </source>
</evidence>
<dbReference type="EC" id="5.4.99.25" evidence="5"/>
<feature type="domain" description="tRNA pseudouridine synthase II TruB subfamily 1 C-terminal" evidence="7">
    <location>
        <begin position="249"/>
        <end position="294"/>
    </location>
</feature>
<dbReference type="InterPro" id="IPR032819">
    <property type="entry name" value="TruB_C"/>
</dbReference>
<dbReference type="STRING" id="1434232.MAIT1_00858"/>
<dbReference type="GO" id="GO:0160148">
    <property type="term" value="F:tRNA pseudouridine(55) synthase activity"/>
    <property type="evidence" value="ECO:0007669"/>
    <property type="project" value="UniProtKB-EC"/>
</dbReference>
<comment type="caution">
    <text evidence="9">The sequence shown here is derived from an EMBL/GenBank/DDBJ whole genome shotgun (WGS) entry which is preliminary data.</text>
</comment>
<dbReference type="HAMAP" id="MF_01080">
    <property type="entry name" value="TruB_bact"/>
    <property type="match status" value="1"/>
</dbReference>
<evidence type="ECO:0000256" key="5">
    <source>
        <dbReference type="HAMAP-Rule" id="MF_01080"/>
    </source>
</evidence>
<dbReference type="Proteomes" id="UP000194003">
    <property type="component" value="Unassembled WGS sequence"/>
</dbReference>
<dbReference type="GO" id="GO:0003723">
    <property type="term" value="F:RNA binding"/>
    <property type="evidence" value="ECO:0007669"/>
    <property type="project" value="InterPro"/>
</dbReference>
<feature type="domain" description="tRNA pseudouridylate synthase B C-terminal" evidence="8">
    <location>
        <begin position="181"/>
        <end position="245"/>
    </location>
</feature>
<dbReference type="InterPro" id="IPR015240">
    <property type="entry name" value="tRNA_sdUridine_synth_fam1_C"/>
</dbReference>
<gene>
    <name evidence="5" type="primary">truB</name>
    <name evidence="9" type="ORF">MAIT1_00858</name>
</gene>
<dbReference type="CDD" id="cd02573">
    <property type="entry name" value="PseudoU_synth_EcTruB"/>
    <property type="match status" value="1"/>
</dbReference>
<dbReference type="GO" id="GO:1990481">
    <property type="term" value="P:mRNA pseudouridine synthesis"/>
    <property type="evidence" value="ECO:0007669"/>
    <property type="project" value="TreeGrafter"/>
</dbReference>
<sequence length="315" mass="34082">MGRANKRGRPLHGWLAIHKAPGLTATGVVNRVKRILNAQKAGHGGTLDPFAEGLLPVALGEATKTLGLVLEGDKAYRCTLALGAETDSGDNTGVVIEHSDKRPDEAALKAILPEFIGEIEQVPPAHSAIRIDGERAYKKAHRGETVEMPARSVTIHSIELVEFTGNAAVINVECGKGTYMRALARDMGRRLGCFAHLTALLRTRTFGFSLDEAVTLDQLQALVDDQAAAGDAASFDFLLPVDRVLDDIPALRLTGDAWRRISNGQTIWLDDVNAPDGAVRLLDPEGRFGAVGELGERDPQGRRKLVSKRRFNLFD</sequence>
<evidence type="ECO:0000256" key="4">
    <source>
        <dbReference type="ARBA" id="ARBA00023235"/>
    </source>
</evidence>
<dbReference type="SUPFAM" id="SSF55120">
    <property type="entry name" value="Pseudouridine synthase"/>
    <property type="match status" value="1"/>
</dbReference>
<accession>A0A1Y2JZM0</accession>
<evidence type="ECO:0000256" key="3">
    <source>
        <dbReference type="ARBA" id="ARBA00022694"/>
    </source>
</evidence>
<dbReference type="RefSeq" id="WP_085446972.1">
    <property type="nucleotide sequence ID" value="NZ_LVJN01000021.1"/>
</dbReference>
<keyword evidence="10" id="KW-1185">Reference proteome</keyword>
<dbReference type="InterPro" id="IPR020103">
    <property type="entry name" value="PsdUridine_synth_cat_dom_sf"/>
</dbReference>
<comment type="similarity">
    <text evidence="2 5">Belongs to the pseudouridine synthase TruB family. Type 1 subfamily.</text>
</comment>